<feature type="compositionally biased region" description="Basic and acidic residues" evidence="1">
    <location>
        <begin position="48"/>
        <end position="87"/>
    </location>
</feature>
<feature type="compositionally biased region" description="Basic and acidic residues" evidence="1">
    <location>
        <begin position="94"/>
        <end position="160"/>
    </location>
</feature>
<dbReference type="AlphaFoldDB" id="A0A9J6C384"/>
<feature type="chain" id="PRO_5039894246" evidence="2">
    <location>
        <begin position="21"/>
        <end position="284"/>
    </location>
</feature>
<proteinExistence type="predicted"/>
<dbReference type="Proteomes" id="UP001107558">
    <property type="component" value="Chromosome 2"/>
</dbReference>
<name>A0A9J6C384_POLVA</name>
<organism evidence="3 4">
    <name type="scientific">Polypedilum vanderplanki</name>
    <name type="common">Sleeping chironomid midge</name>
    <dbReference type="NCBI Taxonomy" id="319348"/>
    <lineage>
        <taxon>Eukaryota</taxon>
        <taxon>Metazoa</taxon>
        <taxon>Ecdysozoa</taxon>
        <taxon>Arthropoda</taxon>
        <taxon>Hexapoda</taxon>
        <taxon>Insecta</taxon>
        <taxon>Pterygota</taxon>
        <taxon>Neoptera</taxon>
        <taxon>Endopterygota</taxon>
        <taxon>Diptera</taxon>
        <taxon>Nematocera</taxon>
        <taxon>Chironomoidea</taxon>
        <taxon>Chironomidae</taxon>
        <taxon>Chironominae</taxon>
        <taxon>Polypedilum</taxon>
        <taxon>Polypedilum</taxon>
    </lineage>
</organism>
<reference evidence="3" key="1">
    <citation type="submission" date="2021-03" db="EMBL/GenBank/DDBJ databases">
        <title>Chromosome level genome of the anhydrobiotic midge Polypedilum vanderplanki.</title>
        <authorList>
            <person name="Yoshida Y."/>
            <person name="Kikawada T."/>
            <person name="Gusev O."/>
        </authorList>
    </citation>
    <scope>NUCLEOTIDE SEQUENCE</scope>
    <source>
        <strain evidence="3">NIAS01</strain>
        <tissue evidence="3">Whole body or cell culture</tissue>
    </source>
</reference>
<keyword evidence="2" id="KW-0732">Signal</keyword>
<feature type="region of interest" description="Disordered" evidence="1">
    <location>
        <begin position="41"/>
        <end position="262"/>
    </location>
</feature>
<feature type="signal peptide" evidence="2">
    <location>
        <begin position="1"/>
        <end position="20"/>
    </location>
</feature>
<feature type="compositionally biased region" description="Basic and acidic residues" evidence="1">
    <location>
        <begin position="229"/>
        <end position="240"/>
    </location>
</feature>
<comment type="caution">
    <text evidence="3">The sequence shown here is derived from an EMBL/GenBank/DDBJ whole genome shotgun (WGS) entry which is preliminary data.</text>
</comment>
<evidence type="ECO:0000256" key="2">
    <source>
        <dbReference type="SAM" id="SignalP"/>
    </source>
</evidence>
<feature type="compositionally biased region" description="Basic and acidic residues" evidence="1">
    <location>
        <begin position="175"/>
        <end position="189"/>
    </location>
</feature>
<evidence type="ECO:0000313" key="4">
    <source>
        <dbReference type="Proteomes" id="UP001107558"/>
    </source>
</evidence>
<evidence type="ECO:0000256" key="1">
    <source>
        <dbReference type="SAM" id="MobiDB-lite"/>
    </source>
</evidence>
<feature type="compositionally biased region" description="Basic residues" evidence="1">
    <location>
        <begin position="209"/>
        <end position="228"/>
    </location>
</feature>
<feature type="compositionally biased region" description="Basic residues" evidence="1">
    <location>
        <begin position="161"/>
        <end position="174"/>
    </location>
</feature>
<keyword evidence="4" id="KW-1185">Reference proteome</keyword>
<sequence length="284" mass="32134">MKSIILALLLTSCIILFVNQASCNIISDEIAQIEKRETAGGGFSIQVESEKNKDESTTAKIEEETKAPTDEKLARKKRDMSEIKEKIQQGFKSASDKIKEGAKKITEMFSKKKKEKRETAKVLDEVPKKPDEETKDDKKDENEPAKKEKREAESGDVETKKKGKGMGKKGKGKGGKKDVEENKDETEKKERKKRQADESEATTEEPAKGKHKGKGKNRGKGKGKKNKKQDKDSKPEDVASRKKRAILFGPMRPFNSFNNNFQDPRKRLVHYNVRQTQETSYSLA</sequence>
<dbReference type="EMBL" id="JADBJN010000002">
    <property type="protein sequence ID" value="KAG5676636.1"/>
    <property type="molecule type" value="Genomic_DNA"/>
</dbReference>
<protein>
    <submittedName>
        <fullName evidence="3">Uncharacterized protein</fullName>
    </submittedName>
</protein>
<evidence type="ECO:0000313" key="3">
    <source>
        <dbReference type="EMBL" id="KAG5676636.1"/>
    </source>
</evidence>
<accession>A0A9J6C384</accession>
<gene>
    <name evidence="3" type="ORF">PVAND_006456</name>
</gene>